<dbReference type="SUPFAM" id="SSF111331">
    <property type="entry name" value="NAD kinase/diacylglycerol kinase-like"/>
    <property type="match status" value="1"/>
</dbReference>
<reference evidence="3 4" key="1">
    <citation type="submission" date="2021-03" db="EMBL/GenBank/DDBJ databases">
        <authorList>
            <person name="So Y."/>
        </authorList>
    </citation>
    <scope>NUCLEOTIDE SEQUENCE [LARGE SCALE GENOMIC DNA]</scope>
    <source>
        <strain evidence="3 4">SSH11</strain>
    </source>
</reference>
<evidence type="ECO:0000256" key="1">
    <source>
        <dbReference type="SAM" id="MobiDB-lite"/>
    </source>
</evidence>
<dbReference type="InterPro" id="IPR017438">
    <property type="entry name" value="ATP-NAD_kinase_N"/>
</dbReference>
<dbReference type="InterPro" id="IPR001206">
    <property type="entry name" value="Diacylglycerol_kinase_cat_dom"/>
</dbReference>
<dbReference type="EMBL" id="JAGIZB010000027">
    <property type="protein sequence ID" value="MBP0447164.1"/>
    <property type="molecule type" value="Genomic_DNA"/>
</dbReference>
<dbReference type="InterPro" id="IPR016064">
    <property type="entry name" value="NAD/diacylglycerol_kinase_sf"/>
</dbReference>
<dbReference type="Gene3D" id="3.40.50.10330">
    <property type="entry name" value="Probable inorganic polyphosphate/atp-NAD kinase, domain 1"/>
    <property type="match status" value="1"/>
</dbReference>
<keyword evidence="3" id="KW-0418">Kinase</keyword>
<keyword evidence="3" id="KW-0808">Transferase</keyword>
<proteinExistence type="predicted"/>
<comment type="caution">
    <text evidence="3">The sequence shown here is derived from an EMBL/GenBank/DDBJ whole genome shotgun (WGS) entry which is preliminary data.</text>
</comment>
<feature type="region of interest" description="Disordered" evidence="1">
    <location>
        <begin position="303"/>
        <end position="331"/>
    </location>
</feature>
<dbReference type="Pfam" id="PF00781">
    <property type="entry name" value="DAGK_cat"/>
    <property type="match status" value="1"/>
</dbReference>
<evidence type="ECO:0000259" key="2">
    <source>
        <dbReference type="PROSITE" id="PS50146"/>
    </source>
</evidence>
<dbReference type="GO" id="GO:0016301">
    <property type="term" value="F:kinase activity"/>
    <property type="evidence" value="ECO:0007669"/>
    <property type="project" value="UniProtKB-KW"/>
</dbReference>
<keyword evidence="4" id="KW-1185">Reference proteome</keyword>
<protein>
    <submittedName>
        <fullName evidence="3">Diacylglycerol kinase</fullName>
    </submittedName>
</protein>
<feature type="compositionally biased region" description="Low complexity" evidence="1">
    <location>
        <begin position="319"/>
        <end position="331"/>
    </location>
</feature>
<accession>A0ABS4AJF2</accession>
<name>A0ABS4AJF2_9PROT</name>
<dbReference type="InterPro" id="IPR045540">
    <property type="entry name" value="YegS/DAGK_C"/>
</dbReference>
<gene>
    <name evidence="3" type="ORF">J8J14_20510</name>
</gene>
<feature type="domain" description="DAGKc" evidence="2">
    <location>
        <begin position="1"/>
        <end position="129"/>
    </location>
</feature>
<dbReference type="Proteomes" id="UP000681594">
    <property type="component" value="Unassembled WGS sequence"/>
</dbReference>
<evidence type="ECO:0000313" key="4">
    <source>
        <dbReference type="Proteomes" id="UP000681594"/>
    </source>
</evidence>
<dbReference type="Gene3D" id="2.60.200.40">
    <property type="match status" value="1"/>
</dbReference>
<dbReference type="SMART" id="SM00046">
    <property type="entry name" value="DAGKc"/>
    <property type="match status" value="1"/>
</dbReference>
<sequence>MRAVLVMNRRAGTLSGRPELPGLIEAALREGGFDLTVIPEAAAPDIDGQFEAALATGAPIVIVGGGDGTIRSVAARLAGTERILAILPLGTLNLLARDLGMPLDPLEAAQALSRARPASIDLGEVNGQLFTCQSVIGLPNTLGRTRQRFRRKSGLHAVIRVVLAVIRALLRQRPMRLAVMAPGWRKPWRLWTRAMSIVNNGYEEGTGLMFHRARLDGGTLSLYVSRNFSVGWTARMLIAMALGSWKRSRDINILTSPAFTIHSRRSRLLVMNDGEGSILRTPLEYRLRPRALRVLAPPREADTMASAQLSPSATPEPPAVAADGPPAVAAA</sequence>
<dbReference type="Pfam" id="PF19279">
    <property type="entry name" value="YegS_C"/>
    <property type="match status" value="1"/>
</dbReference>
<evidence type="ECO:0000313" key="3">
    <source>
        <dbReference type="EMBL" id="MBP0447164.1"/>
    </source>
</evidence>
<dbReference type="PROSITE" id="PS50146">
    <property type="entry name" value="DAGK"/>
    <property type="match status" value="1"/>
</dbReference>
<organism evidence="3 4">
    <name type="scientific">Pararoseomonas baculiformis</name>
    <dbReference type="NCBI Taxonomy" id="2820812"/>
    <lineage>
        <taxon>Bacteria</taxon>
        <taxon>Pseudomonadati</taxon>
        <taxon>Pseudomonadota</taxon>
        <taxon>Alphaproteobacteria</taxon>
        <taxon>Acetobacterales</taxon>
        <taxon>Acetobacteraceae</taxon>
        <taxon>Pararoseomonas</taxon>
    </lineage>
</organism>